<protein>
    <submittedName>
        <fullName evidence="1">Uncharacterized protein</fullName>
    </submittedName>
</protein>
<dbReference type="EMBL" id="BARS01042339">
    <property type="protein sequence ID" value="GAG41181.1"/>
    <property type="molecule type" value="Genomic_DNA"/>
</dbReference>
<dbReference type="AlphaFoldDB" id="X0YX68"/>
<accession>X0YX68</accession>
<evidence type="ECO:0000313" key="1">
    <source>
        <dbReference type="EMBL" id="GAG41181.1"/>
    </source>
</evidence>
<name>X0YX68_9ZZZZ</name>
<reference evidence="1" key="1">
    <citation type="journal article" date="2014" name="Front. Microbiol.">
        <title>High frequency of phylogenetically diverse reductive dehalogenase-homologous genes in deep subseafloor sedimentary metagenomes.</title>
        <authorList>
            <person name="Kawai M."/>
            <person name="Futagami T."/>
            <person name="Toyoda A."/>
            <person name="Takaki Y."/>
            <person name="Nishi S."/>
            <person name="Hori S."/>
            <person name="Arai W."/>
            <person name="Tsubouchi T."/>
            <person name="Morono Y."/>
            <person name="Uchiyama I."/>
            <person name="Ito T."/>
            <person name="Fujiyama A."/>
            <person name="Inagaki F."/>
            <person name="Takami H."/>
        </authorList>
    </citation>
    <scope>NUCLEOTIDE SEQUENCE</scope>
    <source>
        <strain evidence="1">Expedition CK06-06</strain>
    </source>
</reference>
<organism evidence="1">
    <name type="scientific">marine sediment metagenome</name>
    <dbReference type="NCBI Taxonomy" id="412755"/>
    <lineage>
        <taxon>unclassified sequences</taxon>
        <taxon>metagenomes</taxon>
        <taxon>ecological metagenomes</taxon>
    </lineage>
</organism>
<comment type="caution">
    <text evidence="1">The sequence shown here is derived from an EMBL/GenBank/DDBJ whole genome shotgun (WGS) entry which is preliminary data.</text>
</comment>
<proteinExistence type="predicted"/>
<sequence length="62" mass="7296">MGEKKGRPYSMFLVKTKYNWADEIDVEGFCLMRPAEYAYLLKEIEAIEYPIEWMIGSNQGIE</sequence>
<gene>
    <name evidence="1" type="ORF">S01H1_64241</name>
</gene>
<feature type="non-terminal residue" evidence="1">
    <location>
        <position position="62"/>
    </location>
</feature>